<dbReference type="WBParaSite" id="JU765_v2.g18531.t1">
    <property type="protein sequence ID" value="JU765_v2.g18531.t1"/>
    <property type="gene ID" value="JU765_v2.g18531"/>
</dbReference>
<organism evidence="1 2">
    <name type="scientific">Panagrolaimus sp. JU765</name>
    <dbReference type="NCBI Taxonomy" id="591449"/>
    <lineage>
        <taxon>Eukaryota</taxon>
        <taxon>Metazoa</taxon>
        <taxon>Ecdysozoa</taxon>
        <taxon>Nematoda</taxon>
        <taxon>Chromadorea</taxon>
        <taxon>Rhabditida</taxon>
        <taxon>Tylenchina</taxon>
        <taxon>Panagrolaimomorpha</taxon>
        <taxon>Panagrolaimoidea</taxon>
        <taxon>Panagrolaimidae</taxon>
        <taxon>Panagrolaimus</taxon>
    </lineage>
</organism>
<evidence type="ECO:0000313" key="1">
    <source>
        <dbReference type="Proteomes" id="UP000887576"/>
    </source>
</evidence>
<accession>A0AC34QR30</accession>
<reference evidence="2" key="1">
    <citation type="submission" date="2022-11" db="UniProtKB">
        <authorList>
            <consortium name="WormBaseParasite"/>
        </authorList>
    </citation>
    <scope>IDENTIFICATION</scope>
</reference>
<proteinExistence type="predicted"/>
<dbReference type="Proteomes" id="UP000887576">
    <property type="component" value="Unplaced"/>
</dbReference>
<name>A0AC34QR30_9BILA</name>
<sequence>MVENILAGGDATNGTVEEGLKSYVGSLSNQHYQAAAQTAKTIENREIRIEKWKSSGSGQFGGDIKIVERKADTAPHTEDDIPSYLLGRRISVVVADANDLDFDVSKLEADGLTKISENEYSTTGSLIATIIDQTNLLISRIFSKRENFIEVRFTTECPLSNLHSLIIKQILCQEFNEKDHILVETEPNRCTVRFFERALGNDQKKFVRTLRSALELHELASRVHAVGLQYNSGPFPTFEKHITIPRGLIHCDDK</sequence>
<evidence type="ECO:0000313" key="2">
    <source>
        <dbReference type="WBParaSite" id="JU765_v2.g18531.t1"/>
    </source>
</evidence>
<protein>
    <submittedName>
        <fullName evidence="2">Uncharacterized protein</fullName>
    </submittedName>
</protein>